<dbReference type="GO" id="GO:0030246">
    <property type="term" value="F:carbohydrate binding"/>
    <property type="evidence" value="ECO:0007669"/>
    <property type="project" value="InterPro"/>
</dbReference>
<comment type="caution">
    <text evidence="1">The sequence shown here is derived from an EMBL/GenBank/DDBJ whole genome shotgun (WGS) entry which is preliminary data.</text>
</comment>
<dbReference type="RefSeq" id="WP_122187079.1">
    <property type="nucleotide sequence ID" value="NZ_RFFH01000002.1"/>
</dbReference>
<accession>A0A3M2L9R5</accession>
<dbReference type="OrthoDB" id="4739604at2"/>
<reference evidence="1 2" key="1">
    <citation type="submission" date="2018-10" db="EMBL/GenBank/DDBJ databases">
        <title>Isolation from cow dung.</title>
        <authorList>
            <person name="Ling L."/>
        </authorList>
    </citation>
    <scope>NUCLEOTIDE SEQUENCE [LARGE SCALE GENOMIC DNA]</scope>
    <source>
        <strain evidence="1 2">NEAU-LL90</strain>
    </source>
</reference>
<evidence type="ECO:0000313" key="2">
    <source>
        <dbReference type="Proteomes" id="UP000279275"/>
    </source>
</evidence>
<dbReference type="AlphaFoldDB" id="A0A3M2L9R5"/>
<organism evidence="1 2">
    <name type="scientific">Nocardia stercoris</name>
    <dbReference type="NCBI Taxonomy" id="2483361"/>
    <lineage>
        <taxon>Bacteria</taxon>
        <taxon>Bacillati</taxon>
        <taxon>Actinomycetota</taxon>
        <taxon>Actinomycetes</taxon>
        <taxon>Mycobacteriales</taxon>
        <taxon>Nocardiaceae</taxon>
        <taxon>Nocardia</taxon>
    </lineage>
</organism>
<sequence>MNPRSDAVILRCADATVRLSPGNGGRISGLTVAGHDLLVDGDEYGSFPMVPWCGRLRDGVLRHAGREYEFPCDAPPHALHGLGWTAGWTAAALTDTAAELSFDLGAPWPFGGTVTQRIAIDAHGLDLELTISPAAVDFPAQAGWHPWFRRTLSAGDPPLRLDFTPAWQELRGDDYLPTGDRVPPRPGPWDDCFGMPDGVDATLTWPGRLQLRITSPVRWIVVYDQLPQGICVEPQSGPPDGLNTTPQIVTQDAPLRVRSRWDWRLLG</sequence>
<proteinExistence type="predicted"/>
<protein>
    <submittedName>
        <fullName evidence="1">Aldose 1-epimerase</fullName>
    </submittedName>
</protein>
<dbReference type="EMBL" id="RFFH01000002">
    <property type="protein sequence ID" value="RMI34154.1"/>
    <property type="molecule type" value="Genomic_DNA"/>
</dbReference>
<dbReference type="InterPro" id="IPR008183">
    <property type="entry name" value="Aldose_1/G6P_1-epimerase"/>
</dbReference>
<dbReference type="SUPFAM" id="SSF74650">
    <property type="entry name" value="Galactose mutarotase-like"/>
    <property type="match status" value="1"/>
</dbReference>
<keyword evidence="2" id="KW-1185">Reference proteome</keyword>
<gene>
    <name evidence="1" type="ORF">EBN03_06960</name>
</gene>
<name>A0A3M2L9R5_9NOCA</name>
<dbReference type="Proteomes" id="UP000279275">
    <property type="component" value="Unassembled WGS sequence"/>
</dbReference>
<dbReference type="Gene3D" id="2.70.98.10">
    <property type="match status" value="1"/>
</dbReference>
<dbReference type="GO" id="GO:0016853">
    <property type="term" value="F:isomerase activity"/>
    <property type="evidence" value="ECO:0007669"/>
    <property type="project" value="InterPro"/>
</dbReference>
<dbReference type="InterPro" id="IPR011013">
    <property type="entry name" value="Gal_mutarotase_sf_dom"/>
</dbReference>
<dbReference type="GO" id="GO:0005975">
    <property type="term" value="P:carbohydrate metabolic process"/>
    <property type="evidence" value="ECO:0007669"/>
    <property type="project" value="InterPro"/>
</dbReference>
<dbReference type="InterPro" id="IPR014718">
    <property type="entry name" value="GH-type_carb-bd"/>
</dbReference>
<evidence type="ECO:0000313" key="1">
    <source>
        <dbReference type="EMBL" id="RMI34154.1"/>
    </source>
</evidence>
<dbReference type="Pfam" id="PF01263">
    <property type="entry name" value="Aldose_epim"/>
    <property type="match status" value="1"/>
</dbReference>